<dbReference type="SUPFAM" id="SSF53756">
    <property type="entry name" value="UDP-Glycosyltransferase/glycogen phosphorylase"/>
    <property type="match status" value="1"/>
</dbReference>
<feature type="domain" description="Glycosyltransferase subfamily 4-like N-terminal" evidence="2">
    <location>
        <begin position="21"/>
        <end position="165"/>
    </location>
</feature>
<dbReference type="InterPro" id="IPR028098">
    <property type="entry name" value="Glyco_trans_4-like_N"/>
</dbReference>
<feature type="domain" description="Glycosyl transferase family 1" evidence="1">
    <location>
        <begin position="178"/>
        <end position="347"/>
    </location>
</feature>
<dbReference type="Gene3D" id="3.40.50.2000">
    <property type="entry name" value="Glycogen Phosphorylase B"/>
    <property type="match status" value="2"/>
</dbReference>
<evidence type="ECO:0000259" key="1">
    <source>
        <dbReference type="Pfam" id="PF00534"/>
    </source>
</evidence>
<dbReference type="EMBL" id="VJMF01000099">
    <property type="protein sequence ID" value="TRL26513.1"/>
    <property type="molecule type" value="Genomic_DNA"/>
</dbReference>
<gene>
    <name evidence="3" type="ORF">FM996_19740</name>
</gene>
<comment type="caution">
    <text evidence="3">The sequence shown here is derived from an EMBL/GenBank/DDBJ whole genome shotgun (WGS) entry which is preliminary data.</text>
</comment>
<evidence type="ECO:0000313" key="3">
    <source>
        <dbReference type="EMBL" id="TRL26513.1"/>
    </source>
</evidence>
<dbReference type="AlphaFoldDB" id="A0A549SDH0"/>
<keyword evidence="3" id="KW-0808">Transferase</keyword>
<dbReference type="InterPro" id="IPR001296">
    <property type="entry name" value="Glyco_trans_1"/>
</dbReference>
<dbReference type="Pfam" id="PF00534">
    <property type="entry name" value="Glycos_transf_1"/>
    <property type="match status" value="1"/>
</dbReference>
<evidence type="ECO:0000313" key="4">
    <source>
        <dbReference type="Proteomes" id="UP000316781"/>
    </source>
</evidence>
<evidence type="ECO:0000259" key="2">
    <source>
        <dbReference type="Pfam" id="PF13439"/>
    </source>
</evidence>
<dbReference type="GO" id="GO:0016757">
    <property type="term" value="F:glycosyltransferase activity"/>
    <property type="evidence" value="ECO:0007669"/>
    <property type="project" value="InterPro"/>
</dbReference>
<dbReference type="PANTHER" id="PTHR12526:SF636">
    <property type="entry name" value="BLL3647 PROTEIN"/>
    <property type="match status" value="1"/>
</dbReference>
<accession>A0A549SDH0</accession>
<dbReference type="PANTHER" id="PTHR12526">
    <property type="entry name" value="GLYCOSYLTRANSFERASE"/>
    <property type="match status" value="1"/>
</dbReference>
<protein>
    <submittedName>
        <fullName evidence="3">Glycosyltransferase family 4 protein</fullName>
    </submittedName>
</protein>
<dbReference type="CDD" id="cd03801">
    <property type="entry name" value="GT4_PimA-like"/>
    <property type="match status" value="1"/>
</dbReference>
<dbReference type="Proteomes" id="UP000316781">
    <property type="component" value="Unassembled WGS sequence"/>
</dbReference>
<proteinExistence type="predicted"/>
<reference evidence="3 4" key="1">
    <citation type="submission" date="2019-07" db="EMBL/GenBank/DDBJ databases">
        <title>Ln-dependent methylotrophs.</title>
        <authorList>
            <person name="Tani A."/>
        </authorList>
    </citation>
    <scope>NUCLEOTIDE SEQUENCE [LARGE SCALE GENOMIC DNA]</scope>
    <source>
        <strain evidence="3 4">SM89A</strain>
    </source>
</reference>
<sequence length="377" mass="41210">MRISCVIGPYLPVPPLRGGAVERIWQNLCVAFARKGHDVTLISRQFGELPREETRDGVRYLRVPSIDAPRSRLLYRLFDVVYAARVCAVLPASDVTITNSVSLPLIIPRGRAGKIYVSVARFPKGQMRFYRRADRLQAVSRAVADAMLRQSPIIAERVEVIPNALSATFTQLREPSRGSRRKEILYAGRIAREKGLDLLIRAFSKIRDHGDWRLTLLGPSAVAEGGDGAGFLAELETLGRRAGGRVTFEPAIFDEAALASRLRAADIFVYPSVAEQGESFGMAPLEAMACGCAVVVSSLACFDDFAANGDNAFVFDHRSNGETALAQALELLMKSPELRDALGAAAIHTSQNFDADRVADLFMADFVELAKDRGARS</sequence>
<dbReference type="RefSeq" id="WP_142864441.1">
    <property type="nucleotide sequence ID" value="NZ_VJMF01000099.1"/>
</dbReference>
<name>A0A549SDH0_METSR</name>
<dbReference type="Pfam" id="PF13439">
    <property type="entry name" value="Glyco_transf_4"/>
    <property type="match status" value="1"/>
</dbReference>
<organism evidence="3 4">
    <name type="scientific">Methylosinus sporium</name>
    <dbReference type="NCBI Taxonomy" id="428"/>
    <lineage>
        <taxon>Bacteria</taxon>
        <taxon>Pseudomonadati</taxon>
        <taxon>Pseudomonadota</taxon>
        <taxon>Alphaproteobacteria</taxon>
        <taxon>Hyphomicrobiales</taxon>
        <taxon>Methylocystaceae</taxon>
        <taxon>Methylosinus</taxon>
    </lineage>
</organism>